<reference evidence="3" key="1">
    <citation type="submission" date="2015-01" db="EMBL/GenBank/DDBJ databases">
        <authorList>
            <person name="Manzoor Shahid"/>
            <person name="Zubair Saima"/>
        </authorList>
    </citation>
    <scope>NUCLEOTIDE SEQUENCE [LARGE SCALE GENOMIC DNA]</scope>
    <source>
        <strain evidence="3">V1</strain>
    </source>
</reference>
<organism evidence="2 3">
    <name type="scientific">Treponema phagedenis</name>
    <dbReference type="NCBI Taxonomy" id="162"/>
    <lineage>
        <taxon>Bacteria</taxon>
        <taxon>Pseudomonadati</taxon>
        <taxon>Spirochaetota</taxon>
        <taxon>Spirochaetia</taxon>
        <taxon>Spirochaetales</taxon>
        <taxon>Treponemataceae</taxon>
        <taxon>Treponema</taxon>
    </lineage>
</organism>
<accession>A0A0B7GW03</accession>
<dbReference type="EMBL" id="CDNC01000013">
    <property type="protein sequence ID" value="CEM61732.1"/>
    <property type="molecule type" value="Genomic_DNA"/>
</dbReference>
<dbReference type="Proteomes" id="UP000042527">
    <property type="component" value="Unassembled WGS sequence"/>
</dbReference>
<name>A0A0B7GW03_TREPH</name>
<keyword evidence="3" id="KW-1185">Reference proteome</keyword>
<proteinExistence type="predicted"/>
<feature type="region of interest" description="Disordered" evidence="1">
    <location>
        <begin position="1"/>
        <end position="23"/>
    </location>
</feature>
<dbReference type="AlphaFoldDB" id="A0A0B7GW03"/>
<evidence type="ECO:0000256" key="1">
    <source>
        <dbReference type="SAM" id="MobiDB-lite"/>
    </source>
</evidence>
<gene>
    <name evidence="2" type="ORF">TPHV1_200022</name>
</gene>
<evidence type="ECO:0000313" key="2">
    <source>
        <dbReference type="EMBL" id="CEM61732.1"/>
    </source>
</evidence>
<sequence length="38" mass="4407">MQYDTEKNSIQGAEKENIHKKMSIDILSGSVNREQLRD</sequence>
<protein>
    <submittedName>
        <fullName evidence="2">Uncharacterized protein</fullName>
    </submittedName>
</protein>
<evidence type="ECO:0000313" key="3">
    <source>
        <dbReference type="Proteomes" id="UP000042527"/>
    </source>
</evidence>